<accession>A0A4S8KIP4</accession>
<organism evidence="2 3">
    <name type="scientific">Dendrothele bispora (strain CBS 962.96)</name>
    <dbReference type="NCBI Taxonomy" id="1314807"/>
    <lineage>
        <taxon>Eukaryota</taxon>
        <taxon>Fungi</taxon>
        <taxon>Dikarya</taxon>
        <taxon>Basidiomycota</taxon>
        <taxon>Agaricomycotina</taxon>
        <taxon>Agaricomycetes</taxon>
        <taxon>Agaricomycetidae</taxon>
        <taxon>Agaricales</taxon>
        <taxon>Agaricales incertae sedis</taxon>
        <taxon>Dendrothele</taxon>
    </lineage>
</organism>
<protein>
    <recommendedName>
        <fullName evidence="1">CHAT domain-containing protein</fullName>
    </recommendedName>
</protein>
<dbReference type="AlphaFoldDB" id="A0A4S8KIP4"/>
<evidence type="ECO:0000313" key="3">
    <source>
        <dbReference type="Proteomes" id="UP000297245"/>
    </source>
</evidence>
<keyword evidence="3" id="KW-1185">Reference proteome</keyword>
<feature type="domain" description="CHAT" evidence="1">
    <location>
        <begin position="3"/>
        <end position="52"/>
    </location>
</feature>
<dbReference type="EMBL" id="ML182367">
    <property type="protein sequence ID" value="THU75322.1"/>
    <property type="molecule type" value="Genomic_DNA"/>
</dbReference>
<evidence type="ECO:0000313" key="2">
    <source>
        <dbReference type="EMBL" id="THU75322.1"/>
    </source>
</evidence>
<sequence length="74" mass="8529">MGKYDIIHLACHGIQDMNNPLNSAFALYDGRLELNRLMRLSLKNAELVVLSAKRQQTMKIFRKKPSISQLVCWP</sequence>
<gene>
    <name evidence="2" type="ORF">K435DRAFT_914508</name>
</gene>
<reference evidence="2 3" key="1">
    <citation type="journal article" date="2019" name="Nat. Ecol. Evol.">
        <title>Megaphylogeny resolves global patterns of mushroom evolution.</title>
        <authorList>
            <person name="Varga T."/>
            <person name="Krizsan K."/>
            <person name="Foldi C."/>
            <person name="Dima B."/>
            <person name="Sanchez-Garcia M."/>
            <person name="Sanchez-Ramirez S."/>
            <person name="Szollosi G.J."/>
            <person name="Szarkandi J.G."/>
            <person name="Papp V."/>
            <person name="Albert L."/>
            <person name="Andreopoulos W."/>
            <person name="Angelini C."/>
            <person name="Antonin V."/>
            <person name="Barry K.W."/>
            <person name="Bougher N.L."/>
            <person name="Buchanan P."/>
            <person name="Buyck B."/>
            <person name="Bense V."/>
            <person name="Catcheside P."/>
            <person name="Chovatia M."/>
            <person name="Cooper J."/>
            <person name="Damon W."/>
            <person name="Desjardin D."/>
            <person name="Finy P."/>
            <person name="Geml J."/>
            <person name="Haridas S."/>
            <person name="Hughes K."/>
            <person name="Justo A."/>
            <person name="Karasinski D."/>
            <person name="Kautmanova I."/>
            <person name="Kiss B."/>
            <person name="Kocsube S."/>
            <person name="Kotiranta H."/>
            <person name="LaButti K.M."/>
            <person name="Lechner B.E."/>
            <person name="Liimatainen K."/>
            <person name="Lipzen A."/>
            <person name="Lukacs Z."/>
            <person name="Mihaltcheva S."/>
            <person name="Morgado L.N."/>
            <person name="Niskanen T."/>
            <person name="Noordeloos M.E."/>
            <person name="Ohm R.A."/>
            <person name="Ortiz-Santana B."/>
            <person name="Ovrebo C."/>
            <person name="Racz N."/>
            <person name="Riley R."/>
            <person name="Savchenko A."/>
            <person name="Shiryaev A."/>
            <person name="Soop K."/>
            <person name="Spirin V."/>
            <person name="Szebenyi C."/>
            <person name="Tomsovsky M."/>
            <person name="Tulloss R.E."/>
            <person name="Uehling J."/>
            <person name="Grigoriev I.V."/>
            <person name="Vagvolgyi C."/>
            <person name="Papp T."/>
            <person name="Martin F.M."/>
            <person name="Miettinen O."/>
            <person name="Hibbett D.S."/>
            <person name="Nagy L.G."/>
        </authorList>
    </citation>
    <scope>NUCLEOTIDE SEQUENCE [LARGE SCALE GENOMIC DNA]</scope>
    <source>
        <strain evidence="2 3">CBS 962.96</strain>
    </source>
</reference>
<evidence type="ECO:0000259" key="1">
    <source>
        <dbReference type="Pfam" id="PF12770"/>
    </source>
</evidence>
<dbReference type="OrthoDB" id="9991317at2759"/>
<dbReference type="InterPro" id="IPR024983">
    <property type="entry name" value="CHAT_dom"/>
</dbReference>
<dbReference type="Pfam" id="PF12770">
    <property type="entry name" value="CHAT"/>
    <property type="match status" value="1"/>
</dbReference>
<name>A0A4S8KIP4_DENBC</name>
<dbReference type="Proteomes" id="UP000297245">
    <property type="component" value="Unassembled WGS sequence"/>
</dbReference>
<proteinExistence type="predicted"/>